<keyword evidence="5" id="KW-1185">Reference proteome</keyword>
<organism evidence="4 5">
    <name type="scientific">Martelella alba</name>
    <dbReference type="NCBI Taxonomy" id="2590451"/>
    <lineage>
        <taxon>Bacteria</taxon>
        <taxon>Pseudomonadati</taxon>
        <taxon>Pseudomonadota</taxon>
        <taxon>Alphaproteobacteria</taxon>
        <taxon>Hyphomicrobiales</taxon>
        <taxon>Aurantimonadaceae</taxon>
        <taxon>Martelella</taxon>
    </lineage>
</organism>
<dbReference type="PRINTS" id="PR00368">
    <property type="entry name" value="FADPNR"/>
</dbReference>
<dbReference type="PANTHER" id="PTHR42949">
    <property type="entry name" value="ANAEROBIC GLYCEROL-3-PHOSPHATE DEHYDROGENASE SUBUNIT B"/>
    <property type="match status" value="1"/>
</dbReference>
<evidence type="ECO:0000259" key="2">
    <source>
        <dbReference type="Pfam" id="PF04324"/>
    </source>
</evidence>
<dbReference type="Pfam" id="PF07992">
    <property type="entry name" value="Pyr_redox_2"/>
    <property type="match status" value="1"/>
</dbReference>
<dbReference type="InterPro" id="IPR051691">
    <property type="entry name" value="Metab_Enz_Cyan_OpOx_G3PDH"/>
</dbReference>
<evidence type="ECO:0000313" key="5">
    <source>
        <dbReference type="Proteomes" id="UP000318801"/>
    </source>
</evidence>
<dbReference type="Gene3D" id="1.10.10.1100">
    <property type="entry name" value="BFD-like [2Fe-2S]-binding domain"/>
    <property type="match status" value="1"/>
</dbReference>
<dbReference type="SUPFAM" id="SSF51905">
    <property type="entry name" value="FAD/NAD(P)-binding domain"/>
    <property type="match status" value="1"/>
</dbReference>
<dbReference type="AlphaFoldDB" id="A0A506UAU8"/>
<dbReference type="EMBL" id="VHLG01000004">
    <property type="protein sequence ID" value="TPW31040.1"/>
    <property type="molecule type" value="Genomic_DNA"/>
</dbReference>
<dbReference type="Pfam" id="PF04324">
    <property type="entry name" value="Fer2_BFD"/>
    <property type="match status" value="1"/>
</dbReference>
<comment type="caution">
    <text evidence="4">The sequence shown here is derived from an EMBL/GenBank/DDBJ whole genome shotgun (WGS) entry which is preliminary data.</text>
</comment>
<dbReference type="PANTHER" id="PTHR42949:SF3">
    <property type="entry name" value="ANAEROBIC GLYCEROL-3-PHOSPHATE DEHYDROGENASE SUBUNIT B"/>
    <property type="match status" value="1"/>
</dbReference>
<gene>
    <name evidence="4" type="ORF">FJU08_10320</name>
</gene>
<feature type="domain" description="BFD-like [2Fe-2S]-binding" evidence="2">
    <location>
        <begin position="373"/>
        <end position="424"/>
    </location>
</feature>
<evidence type="ECO:0000259" key="3">
    <source>
        <dbReference type="Pfam" id="PF07992"/>
    </source>
</evidence>
<dbReference type="InterPro" id="IPR017224">
    <property type="entry name" value="Opine_Oxase_asu/HCN_bsu"/>
</dbReference>
<evidence type="ECO:0000256" key="1">
    <source>
        <dbReference type="ARBA" id="ARBA00023002"/>
    </source>
</evidence>
<protein>
    <submittedName>
        <fullName evidence="4">FAD-binding protein</fullName>
    </submittedName>
</protein>
<dbReference type="Proteomes" id="UP000318801">
    <property type="component" value="Unassembled WGS sequence"/>
</dbReference>
<name>A0A506UAU8_9HYPH</name>
<dbReference type="InterPro" id="IPR007419">
    <property type="entry name" value="BFD-like_2Fe2S-bd_dom"/>
</dbReference>
<proteinExistence type="predicted"/>
<evidence type="ECO:0000313" key="4">
    <source>
        <dbReference type="EMBL" id="TPW31040.1"/>
    </source>
</evidence>
<accession>A0A506UAU8</accession>
<sequence>MSVRQVDLLIIGAGPAGMAAAVEARKAGLTVTVMDEQPRPGGQIYRGIETASQKRLQVLGKDYGAGRSLVESFRQAEVDYLPGTLVWNIGSDKTVDYSREGAAARLVAKSILVATGALERPVPVPGWTLPGVTTAGALQILMKSAGVVREDCVLAGAGPLLWLVAVQMLNAGAPPKAIIENLPKGRVMSAMSLVPKALRAREYLIKGALMVARLKAAGVPIHSGASDLAIEGEEKAEAITFKKGGKTHRIEATAIALHQGVVPNQQVTRLVRAEHKWDASQHCFRPVLNDAGETSVKGVYVAGDGASINGAKSAALAGKLSALHIAKAHGIAVSPERMARLEAGIARDISVRPMLEKIYAPAPEILAPADATIVCRCEEVTAGDIRKMADLGAPGPNQVKSMLRAGMGPCQGRVCGLAVAGIIADRKGETPDETGYYRIRPPLKPIPLSELAAYHPDEPEETAQSGVAAE</sequence>
<feature type="domain" description="FAD/NAD(P)-binding" evidence="3">
    <location>
        <begin position="7"/>
        <end position="314"/>
    </location>
</feature>
<dbReference type="InterPro" id="IPR041854">
    <property type="entry name" value="BFD-like_2Fe2S-bd_dom_sf"/>
</dbReference>
<keyword evidence="1" id="KW-0560">Oxidoreductase</keyword>
<dbReference type="PRINTS" id="PR00469">
    <property type="entry name" value="PNDRDTASEII"/>
</dbReference>
<dbReference type="PIRSF" id="PIRSF037495">
    <property type="entry name" value="Opine_OX_OoxA/HcnB"/>
    <property type="match status" value="1"/>
</dbReference>
<dbReference type="InterPro" id="IPR023753">
    <property type="entry name" value="FAD/NAD-binding_dom"/>
</dbReference>
<dbReference type="InterPro" id="IPR036188">
    <property type="entry name" value="FAD/NAD-bd_sf"/>
</dbReference>
<dbReference type="CDD" id="cd19946">
    <property type="entry name" value="GlpA-like_Fer2_BFD-like"/>
    <property type="match status" value="1"/>
</dbReference>
<dbReference type="OrthoDB" id="9801699at2"/>
<dbReference type="GO" id="GO:0016491">
    <property type="term" value="F:oxidoreductase activity"/>
    <property type="evidence" value="ECO:0007669"/>
    <property type="project" value="UniProtKB-KW"/>
</dbReference>
<dbReference type="RefSeq" id="WP_141148912.1">
    <property type="nucleotide sequence ID" value="NZ_VHLG01000004.1"/>
</dbReference>
<reference evidence="4 5" key="1">
    <citation type="submission" date="2019-06" db="EMBL/GenBank/DDBJ databases">
        <authorList>
            <person name="Li M."/>
        </authorList>
    </citation>
    <scope>NUCLEOTIDE SEQUENCE [LARGE SCALE GENOMIC DNA]</scope>
    <source>
        <strain evidence="4 5">BGMRC2036</strain>
    </source>
</reference>
<dbReference type="Gene3D" id="3.50.50.60">
    <property type="entry name" value="FAD/NAD(P)-binding domain"/>
    <property type="match status" value="2"/>
</dbReference>